<dbReference type="STRING" id="154538.A0A1M2VYI9"/>
<gene>
    <name evidence="2" type="ORF">TRAPUB_10809</name>
</gene>
<dbReference type="InterPro" id="IPR032675">
    <property type="entry name" value="LRR_dom_sf"/>
</dbReference>
<accession>A0A1M2VYI9</accession>
<organism evidence="2 3">
    <name type="scientific">Trametes pubescens</name>
    <name type="common">White-rot fungus</name>
    <dbReference type="NCBI Taxonomy" id="154538"/>
    <lineage>
        <taxon>Eukaryota</taxon>
        <taxon>Fungi</taxon>
        <taxon>Dikarya</taxon>
        <taxon>Basidiomycota</taxon>
        <taxon>Agaricomycotina</taxon>
        <taxon>Agaricomycetes</taxon>
        <taxon>Polyporales</taxon>
        <taxon>Polyporaceae</taxon>
        <taxon>Trametes</taxon>
    </lineage>
</organism>
<protein>
    <recommendedName>
        <fullName evidence="4">F-box domain-containing protein</fullName>
    </recommendedName>
</protein>
<dbReference type="OrthoDB" id="2447803at2759"/>
<dbReference type="AlphaFoldDB" id="A0A1M2VYI9"/>
<keyword evidence="3" id="KW-1185">Reference proteome</keyword>
<comment type="caution">
    <text evidence="2">The sequence shown here is derived from an EMBL/GenBank/DDBJ whole genome shotgun (WGS) entry which is preliminary data.</text>
</comment>
<evidence type="ECO:0008006" key="4">
    <source>
        <dbReference type="Google" id="ProtNLM"/>
    </source>
</evidence>
<feature type="compositionally biased region" description="Basic and acidic residues" evidence="1">
    <location>
        <begin position="297"/>
        <end position="315"/>
    </location>
</feature>
<dbReference type="SUPFAM" id="SSF52047">
    <property type="entry name" value="RNI-like"/>
    <property type="match status" value="1"/>
</dbReference>
<dbReference type="Proteomes" id="UP000184267">
    <property type="component" value="Unassembled WGS sequence"/>
</dbReference>
<name>A0A1M2VYI9_TRAPU</name>
<evidence type="ECO:0000313" key="2">
    <source>
        <dbReference type="EMBL" id="OJT12643.1"/>
    </source>
</evidence>
<feature type="region of interest" description="Disordered" evidence="1">
    <location>
        <begin position="288"/>
        <end position="331"/>
    </location>
</feature>
<sequence>MRVRRRRSARARAGAGDVSDVHNWFPTLQEDAFPSLNDLSVSVHLPHMVRFLNAEFSPAHLTCLYVHLLYIVPPYQVQEFLEATTQNCQELTRLYLDFAGDPSPLLFRTSLPDEDRISWNTLRPLLKLSKLVEFELHWDSPVAITQDDLEELASSLPALELLELNSEPLPTPQLPALTLRALVPFARHCPKMRELNLYVNASSADLEDASRELHASLSPIQFRSLSKLSFGLSHIASAEPVALFLSERCPLGCVVRAGVSWPNGFSAMEAQTAEDAVVLGEMWGQANGGAGAQTEAGAREKQVKSNGKEGKRMGEGGDGNGDGESHTQGPIAAATAPDFCHPVRELLDGRAVLIRHACAYSKPHSVDGDRRGRRLADTTKLAHVENPRL</sequence>
<proteinExistence type="predicted"/>
<dbReference type="Gene3D" id="3.80.10.10">
    <property type="entry name" value="Ribonuclease Inhibitor"/>
    <property type="match status" value="1"/>
</dbReference>
<evidence type="ECO:0000313" key="3">
    <source>
        <dbReference type="Proteomes" id="UP000184267"/>
    </source>
</evidence>
<dbReference type="EMBL" id="MNAD01000473">
    <property type="protein sequence ID" value="OJT12643.1"/>
    <property type="molecule type" value="Genomic_DNA"/>
</dbReference>
<reference evidence="2 3" key="1">
    <citation type="submission" date="2016-10" db="EMBL/GenBank/DDBJ databases">
        <title>Genome sequence of the basidiomycete white-rot fungus Trametes pubescens.</title>
        <authorList>
            <person name="Makela M.R."/>
            <person name="Granchi Z."/>
            <person name="Peng M."/>
            <person name="De Vries R.P."/>
            <person name="Grigoriev I."/>
            <person name="Riley R."/>
            <person name="Hilden K."/>
        </authorList>
    </citation>
    <scope>NUCLEOTIDE SEQUENCE [LARGE SCALE GENOMIC DNA]</scope>
    <source>
        <strain evidence="2 3">FBCC735</strain>
    </source>
</reference>
<evidence type="ECO:0000256" key="1">
    <source>
        <dbReference type="SAM" id="MobiDB-lite"/>
    </source>
</evidence>